<reference evidence="2 3" key="1">
    <citation type="submission" date="2014-04" db="EMBL/GenBank/DDBJ databases">
        <authorList>
            <consortium name="DOE Joint Genome Institute"/>
            <person name="Kuo A."/>
            <person name="Tarkka M."/>
            <person name="Buscot F."/>
            <person name="Kohler A."/>
            <person name="Nagy L.G."/>
            <person name="Floudas D."/>
            <person name="Copeland A."/>
            <person name="Barry K.W."/>
            <person name="Cichocki N."/>
            <person name="Veneault-Fourrey C."/>
            <person name="LaButti K."/>
            <person name="Lindquist E.A."/>
            <person name="Lipzen A."/>
            <person name="Lundell T."/>
            <person name="Morin E."/>
            <person name="Murat C."/>
            <person name="Sun H."/>
            <person name="Tunlid A."/>
            <person name="Henrissat B."/>
            <person name="Grigoriev I.V."/>
            <person name="Hibbett D.S."/>
            <person name="Martin F."/>
            <person name="Nordberg H.P."/>
            <person name="Cantor M.N."/>
            <person name="Hua S.X."/>
        </authorList>
    </citation>
    <scope>NUCLEOTIDE SEQUENCE [LARGE SCALE GENOMIC DNA]</scope>
    <source>
        <strain evidence="2 3">F 1598</strain>
    </source>
</reference>
<feature type="region of interest" description="Disordered" evidence="1">
    <location>
        <begin position="1"/>
        <end position="30"/>
    </location>
</feature>
<evidence type="ECO:0000256" key="1">
    <source>
        <dbReference type="SAM" id="MobiDB-lite"/>
    </source>
</evidence>
<evidence type="ECO:0000313" key="2">
    <source>
        <dbReference type="EMBL" id="KIM87843.1"/>
    </source>
</evidence>
<accession>A0A0C3BMY3</accession>
<dbReference type="AlphaFoldDB" id="A0A0C3BMY3"/>
<gene>
    <name evidence="2" type="ORF">PILCRDRAFT_3572</name>
</gene>
<protein>
    <submittedName>
        <fullName evidence="2">Uncharacterized protein</fullName>
    </submittedName>
</protein>
<evidence type="ECO:0000313" key="3">
    <source>
        <dbReference type="Proteomes" id="UP000054166"/>
    </source>
</evidence>
<dbReference type="HOGENOM" id="CLU_1305269_0_0_1"/>
<dbReference type="InParanoid" id="A0A0C3BMY3"/>
<keyword evidence="3" id="KW-1185">Reference proteome</keyword>
<dbReference type="Proteomes" id="UP000054166">
    <property type="component" value="Unassembled WGS sequence"/>
</dbReference>
<proteinExistence type="predicted"/>
<reference evidence="3" key="2">
    <citation type="submission" date="2015-01" db="EMBL/GenBank/DDBJ databases">
        <title>Evolutionary Origins and Diversification of the Mycorrhizal Mutualists.</title>
        <authorList>
            <consortium name="DOE Joint Genome Institute"/>
            <consortium name="Mycorrhizal Genomics Consortium"/>
            <person name="Kohler A."/>
            <person name="Kuo A."/>
            <person name="Nagy L.G."/>
            <person name="Floudas D."/>
            <person name="Copeland A."/>
            <person name="Barry K.W."/>
            <person name="Cichocki N."/>
            <person name="Veneault-Fourrey C."/>
            <person name="LaButti K."/>
            <person name="Lindquist E.A."/>
            <person name="Lipzen A."/>
            <person name="Lundell T."/>
            <person name="Morin E."/>
            <person name="Murat C."/>
            <person name="Riley R."/>
            <person name="Ohm R."/>
            <person name="Sun H."/>
            <person name="Tunlid A."/>
            <person name="Henrissat B."/>
            <person name="Grigoriev I.V."/>
            <person name="Hibbett D.S."/>
            <person name="Martin F."/>
        </authorList>
    </citation>
    <scope>NUCLEOTIDE SEQUENCE [LARGE SCALE GENOMIC DNA]</scope>
    <source>
        <strain evidence="3">F 1598</strain>
    </source>
</reference>
<sequence length="211" mass="23495">MANLAKMNEAKQGKNDSGPSNTSMSTDQETVLQANLEAAQEHAELYERHFRNVTHQVGHAQASKECLEERLKTVQTETATQLAKVATTNESLSGTISSLTETTLSQSETLSDMQQELGDSKYYIDDLTKQSDDDEEKEEEAETYRIKDDQGILMDETHALARNLVQLSVPAVNVNDVIHTVARPMGITMDGFLTPSEPCPLLYLFSQIHQY</sequence>
<dbReference type="EMBL" id="KN832978">
    <property type="protein sequence ID" value="KIM87843.1"/>
    <property type="molecule type" value="Genomic_DNA"/>
</dbReference>
<feature type="compositionally biased region" description="Polar residues" evidence="1">
    <location>
        <begin position="15"/>
        <end position="30"/>
    </location>
</feature>
<name>A0A0C3BMY3_PILCF</name>
<organism evidence="2 3">
    <name type="scientific">Piloderma croceum (strain F 1598)</name>
    <dbReference type="NCBI Taxonomy" id="765440"/>
    <lineage>
        <taxon>Eukaryota</taxon>
        <taxon>Fungi</taxon>
        <taxon>Dikarya</taxon>
        <taxon>Basidiomycota</taxon>
        <taxon>Agaricomycotina</taxon>
        <taxon>Agaricomycetes</taxon>
        <taxon>Agaricomycetidae</taxon>
        <taxon>Atheliales</taxon>
        <taxon>Atheliaceae</taxon>
        <taxon>Piloderma</taxon>
    </lineage>
</organism>